<feature type="region of interest" description="Disordered" evidence="8">
    <location>
        <begin position="1"/>
        <end position="29"/>
    </location>
</feature>
<dbReference type="AlphaFoldDB" id="A0A6J7ITK1"/>
<evidence type="ECO:0000313" key="12">
    <source>
        <dbReference type="EMBL" id="CAB4933642.1"/>
    </source>
</evidence>
<evidence type="ECO:0000256" key="7">
    <source>
        <dbReference type="ARBA" id="ARBA00023229"/>
    </source>
</evidence>
<accession>A0A6J7ITK1</accession>
<keyword evidence="3" id="KW-0479">Metal-binding</keyword>
<dbReference type="SUPFAM" id="SSF51717">
    <property type="entry name" value="Dihydropteroate synthetase-like"/>
    <property type="match status" value="1"/>
</dbReference>
<dbReference type="GO" id="GO:0005506">
    <property type="term" value="F:iron ion binding"/>
    <property type="evidence" value="ECO:0007669"/>
    <property type="project" value="InterPro"/>
</dbReference>
<dbReference type="GO" id="GO:0019288">
    <property type="term" value="P:isopentenyl diphosphate biosynthetic process, methylerythritol 4-phosphate pathway"/>
    <property type="evidence" value="ECO:0007669"/>
    <property type="project" value="TreeGrafter"/>
</dbReference>
<gene>
    <name evidence="11" type="ORF">UFOPK1392_00274</name>
    <name evidence="12" type="ORF">UFOPK3733_00830</name>
</gene>
<evidence type="ECO:0000313" key="11">
    <source>
        <dbReference type="EMBL" id="CAB4322539.1"/>
    </source>
</evidence>
<dbReference type="GO" id="GO:0051539">
    <property type="term" value="F:4 iron, 4 sulfur cluster binding"/>
    <property type="evidence" value="ECO:0007669"/>
    <property type="project" value="UniProtKB-KW"/>
</dbReference>
<dbReference type="HAMAP" id="MF_00159">
    <property type="entry name" value="IspG"/>
    <property type="match status" value="1"/>
</dbReference>
<evidence type="ECO:0000256" key="5">
    <source>
        <dbReference type="ARBA" id="ARBA00023004"/>
    </source>
</evidence>
<keyword evidence="6" id="KW-0411">Iron-sulfur</keyword>
<dbReference type="Gene3D" id="3.20.20.20">
    <property type="entry name" value="Dihydropteroate synthase-like"/>
    <property type="match status" value="1"/>
</dbReference>
<dbReference type="EMBL" id="CAEMXZ010000007">
    <property type="protein sequence ID" value="CAB4322539.1"/>
    <property type="molecule type" value="Genomic_DNA"/>
</dbReference>
<evidence type="ECO:0000256" key="8">
    <source>
        <dbReference type="SAM" id="MobiDB-lite"/>
    </source>
</evidence>
<dbReference type="Gene3D" id="3.30.413.10">
    <property type="entry name" value="Sulfite Reductase Hemoprotein, domain 1"/>
    <property type="match status" value="1"/>
</dbReference>
<dbReference type="InterPro" id="IPR004588">
    <property type="entry name" value="IspG_bac-typ"/>
</dbReference>
<comment type="cofactor">
    <cofactor evidence="1">
        <name>[4Fe-4S] cluster</name>
        <dbReference type="ChEBI" id="CHEBI:49883"/>
    </cofactor>
</comment>
<evidence type="ECO:0000256" key="1">
    <source>
        <dbReference type="ARBA" id="ARBA00001966"/>
    </source>
</evidence>
<dbReference type="InterPro" id="IPR016425">
    <property type="entry name" value="IspG_bac"/>
</dbReference>
<evidence type="ECO:0000256" key="4">
    <source>
        <dbReference type="ARBA" id="ARBA00023002"/>
    </source>
</evidence>
<dbReference type="EMBL" id="CAFBNC010000031">
    <property type="protein sequence ID" value="CAB4933642.1"/>
    <property type="molecule type" value="Genomic_DNA"/>
</dbReference>
<dbReference type="InterPro" id="IPR045854">
    <property type="entry name" value="NO2/SO3_Rdtase_4Fe4S_sf"/>
</dbReference>
<evidence type="ECO:0000256" key="6">
    <source>
        <dbReference type="ARBA" id="ARBA00023014"/>
    </source>
</evidence>
<keyword evidence="7" id="KW-0414">Isoprene biosynthesis</keyword>
<dbReference type="PIRSF" id="PIRSF004640">
    <property type="entry name" value="IspG"/>
    <property type="match status" value="1"/>
</dbReference>
<dbReference type="SUPFAM" id="SSF56014">
    <property type="entry name" value="Nitrite and sulphite reductase 4Fe-4S domain-like"/>
    <property type="match status" value="1"/>
</dbReference>
<dbReference type="GO" id="GO:0016114">
    <property type="term" value="P:terpenoid biosynthetic process"/>
    <property type="evidence" value="ECO:0007669"/>
    <property type="project" value="InterPro"/>
</dbReference>
<keyword evidence="5" id="KW-0408">Iron</keyword>
<dbReference type="GO" id="GO:0046429">
    <property type="term" value="F:4-hydroxy-3-methylbut-2-en-1-yl diphosphate synthase activity (ferredoxin)"/>
    <property type="evidence" value="ECO:0007669"/>
    <property type="project" value="InterPro"/>
</dbReference>
<feature type="domain" description="IspG TIM-barrel" evidence="9">
    <location>
        <begin position="31"/>
        <end position="271"/>
    </location>
</feature>
<keyword evidence="4" id="KW-0560">Oxidoreductase</keyword>
<sequence length="425" mass="45646">MPSTPCNSRRSRNLNSVSELAPQSSYPRRTTRQVRVGSVLVGGDAPISIQSMTTTKTADVEGTLQQIYALAAAGCDIVRCTCNEPEAAEGLAHIIPRSPLPIIADIHHQYLRAMEAMEAGVQGLRLNPGNIRRPEHIKAVAREAKDRGIPIRIGVNGGSLDPDLYEKYGGRVTAEAMVESAKRELDFFEEVGFDDVKISVKASNVALMIDAYRLLADTVDYPLHLGVTEAGPPPAGLVKATAGMATLLAEGIGDTIRYSLTADPVEEVRAGRWLLESLGLRERRGLDLIACPSCGRAEVDVIDVAAKAQEALTDLNIPIQVAVMGCVVNGPGEAREADLGIAAGRKRGHLFVKGEVVKVVPEDGMVEALVEWAQIIADGGVEEALRRKDDSAAAEAEADRAELLDEKGDDANHATERIEIIRKMR</sequence>
<evidence type="ECO:0000259" key="9">
    <source>
        <dbReference type="Pfam" id="PF04551"/>
    </source>
</evidence>
<feature type="compositionally biased region" description="Polar residues" evidence="8">
    <location>
        <begin position="17"/>
        <end position="28"/>
    </location>
</feature>
<evidence type="ECO:0000256" key="2">
    <source>
        <dbReference type="ARBA" id="ARBA00022485"/>
    </source>
</evidence>
<keyword evidence="2" id="KW-0004">4Fe-4S</keyword>
<dbReference type="NCBIfam" id="TIGR00612">
    <property type="entry name" value="ispG_gcpE"/>
    <property type="match status" value="1"/>
</dbReference>
<dbReference type="NCBIfam" id="NF001540">
    <property type="entry name" value="PRK00366.1"/>
    <property type="match status" value="1"/>
</dbReference>
<dbReference type="FunFam" id="3.20.20.20:FF:000001">
    <property type="entry name" value="4-hydroxy-3-methylbut-2-en-1-yl diphosphate synthase (flavodoxin)"/>
    <property type="match status" value="1"/>
</dbReference>
<dbReference type="PANTHER" id="PTHR30454">
    <property type="entry name" value="4-HYDROXY-3-METHYLBUT-2-EN-1-YL DIPHOSPHATE SYNTHASE"/>
    <property type="match status" value="1"/>
</dbReference>
<name>A0A6J7ITK1_9ZZZZ</name>
<protein>
    <submittedName>
        <fullName evidence="12">Unannotated protein</fullName>
    </submittedName>
</protein>
<dbReference type="Pfam" id="PF26540">
    <property type="entry name" value="GcpE_C"/>
    <property type="match status" value="1"/>
</dbReference>
<dbReference type="InterPro" id="IPR058579">
    <property type="entry name" value="IspG_C"/>
</dbReference>
<dbReference type="PANTHER" id="PTHR30454:SF0">
    <property type="entry name" value="4-HYDROXY-3-METHYLBUT-2-EN-1-YL DIPHOSPHATE SYNTHASE (FERREDOXIN), CHLOROPLASTIC"/>
    <property type="match status" value="1"/>
</dbReference>
<evidence type="ECO:0000259" key="10">
    <source>
        <dbReference type="Pfam" id="PF26540"/>
    </source>
</evidence>
<dbReference type="InterPro" id="IPR058578">
    <property type="entry name" value="IspG_TIM"/>
</dbReference>
<proteinExistence type="inferred from homology"/>
<evidence type="ECO:0000256" key="3">
    <source>
        <dbReference type="ARBA" id="ARBA00022723"/>
    </source>
</evidence>
<feature type="domain" description="IspG C-terminal" evidence="10">
    <location>
        <begin position="288"/>
        <end position="372"/>
    </location>
</feature>
<dbReference type="InterPro" id="IPR011005">
    <property type="entry name" value="Dihydropteroate_synth-like_sf"/>
</dbReference>
<organism evidence="12">
    <name type="scientific">freshwater metagenome</name>
    <dbReference type="NCBI Taxonomy" id="449393"/>
    <lineage>
        <taxon>unclassified sequences</taxon>
        <taxon>metagenomes</taxon>
        <taxon>ecological metagenomes</taxon>
    </lineage>
</organism>
<dbReference type="Pfam" id="PF04551">
    <property type="entry name" value="GcpE"/>
    <property type="match status" value="1"/>
</dbReference>
<reference evidence="12" key="1">
    <citation type="submission" date="2020-05" db="EMBL/GenBank/DDBJ databases">
        <authorList>
            <person name="Chiriac C."/>
            <person name="Salcher M."/>
            <person name="Ghai R."/>
            <person name="Kavagutti S V."/>
        </authorList>
    </citation>
    <scope>NUCLEOTIDE SEQUENCE</scope>
</reference>